<keyword evidence="6" id="KW-0378">Hydrolase</keyword>
<dbReference type="EMBL" id="RBQE01000118">
    <property type="protein sequence ID" value="RMP11726.1"/>
    <property type="molecule type" value="Genomic_DNA"/>
</dbReference>
<dbReference type="CDD" id="cd18808">
    <property type="entry name" value="SF1_C_Upf1"/>
    <property type="match status" value="1"/>
</dbReference>
<dbReference type="Gene3D" id="3.40.960.10">
    <property type="entry name" value="VSR Endonuclease"/>
    <property type="match status" value="1"/>
</dbReference>
<keyword evidence="6" id="KW-0067">ATP-binding</keyword>
<evidence type="ECO:0000313" key="6">
    <source>
        <dbReference type="EMBL" id="RMP11726.1"/>
    </source>
</evidence>
<organism evidence="6 7">
    <name type="scientific">Pseudomonas syringae pv. persicae</name>
    <dbReference type="NCBI Taxonomy" id="237306"/>
    <lineage>
        <taxon>Bacteria</taxon>
        <taxon>Pseudomonadati</taxon>
        <taxon>Pseudomonadota</taxon>
        <taxon>Gammaproteobacteria</taxon>
        <taxon>Pseudomonadales</taxon>
        <taxon>Pseudomonadaceae</taxon>
        <taxon>Pseudomonas</taxon>
    </lineage>
</organism>
<dbReference type="InterPro" id="IPR049468">
    <property type="entry name" value="Restrct_endonuc-II-like_dom"/>
</dbReference>
<dbReference type="PANTHER" id="PTHR10887:SF530">
    <property type="entry name" value="SUPERFAMILY I DNA HELICASES"/>
    <property type="match status" value="1"/>
</dbReference>
<dbReference type="InterPro" id="IPR045055">
    <property type="entry name" value="DNA2/NAM7-like"/>
</dbReference>
<dbReference type="InterPro" id="IPR047187">
    <property type="entry name" value="SF1_C_Upf1"/>
</dbReference>
<feature type="domain" description="DNA2/NAM7 helicase helicase" evidence="3">
    <location>
        <begin position="1240"/>
        <end position="1280"/>
    </location>
</feature>
<dbReference type="Pfam" id="PF13086">
    <property type="entry name" value="AAA_11"/>
    <property type="match status" value="2"/>
</dbReference>
<dbReference type="SUPFAM" id="SSF52540">
    <property type="entry name" value="P-loop containing nucleoside triphosphate hydrolases"/>
    <property type="match status" value="1"/>
</dbReference>
<feature type="domain" description="DUF3320" evidence="2">
    <location>
        <begin position="1703"/>
        <end position="1750"/>
    </location>
</feature>
<evidence type="ECO:0000259" key="3">
    <source>
        <dbReference type="Pfam" id="PF13086"/>
    </source>
</evidence>
<comment type="caution">
    <text evidence="6">The sequence shown here is derived from an EMBL/GenBank/DDBJ whole genome shotgun (WGS) entry which is preliminary data.</text>
</comment>
<keyword evidence="6" id="KW-0547">Nucleotide-binding</keyword>
<feature type="compositionally biased region" description="Basic and acidic residues" evidence="1">
    <location>
        <begin position="1"/>
        <end position="12"/>
    </location>
</feature>
<dbReference type="InterPro" id="IPR025103">
    <property type="entry name" value="DUF4011"/>
</dbReference>
<sequence length="1867" mass="204574">MSARDMTMDSKTEAATPDSTMDASIFQSTLPNAEKLEQARTQLLDLSARNRLLNMPRSSRTSAIAIVDEKTSEVYRLLVREGKAFTFLAGKAATDESDDDSAADDTKPAIESDEIDQLAQPDDSVDERGVLTRHSDTRLQTRLTGTGLQKHLLELYLNSKTLEEEQGVNVLFASLGALKWIDPNNAANVRHAPLILIPVELNRGTAGEKFRLKARAEDVASNLSLEAYLDRIHKLRMPAFEASDSFDIDSYFTDVAAAVADKPQWEVLRDEMTVGFFSFAKFLMYRDLDPAVWPKGNTLVDRPLIKGLLSDGFPGGEGMLDESANIDPVIPPAEMLHILDCDSSQAIAIHEVRRGRDMVIQGPPGTGKSQTIANIVASAIKDGKTVLFVAEKMAALEVVKRRLDEKGVGDACLELHSNKANKRAVLDELRRTWDLGAPKSAPTGSLIARLTEARDELNGHVARLHAVDPASSLSPFQVMGHLARLRQAGVMPNDVVLEGIDAWGADGFERRHTLLSDLVTRIEIIGTPDDHAFTGVGIEAMLPTDRERLVARIETLRGQLQNARQYMNATASLLEAEFPRTLKELVPVSALARRISVAPVLDAAAMADDGWSNVSMVDTLLALGHRFAALRQSLSTEVNVEAWDEDTHEAQQALTECPGDFNADTVRRLCAVRDAIPALLQAARGLSHALGRECAPTAGEFARLAKIGERVANAPPASPETFASELWEGGVERAGQIAHTVAELEGVHTSLAGQLQELAWDIDVGPARAALAAKGTSLFRFLSGDWRAANKLMRSVLVQPAQPLPVTLASLDTLIRGQEARRVLRNEDSFGKAAFGDDWQGDSSVSAPLVALVEWMRSLRGLGAEPRLIASRGPEKNDVAQRSKYVSLLLSQVAPDLSGVHVDFLTQATQAFGDATAPEQLDLESLLQLAVRHTNAWSTVSGFLIQAPTSAESVCAVFERLDAGREARQGVRDGDSLGRALFGSAWRGLDSDWDALSTAAGWLKVNGDIRALAGRVHEREALIPRAKALDEQAVHLATAFHAIADELALDLSASVGAPLIHEAHLDSLTGRLSRWVTEQEELHRWLAYRDRAARAVRDGCADFVARLADGRLSTTSAVAAFEFAYFEGQYRRVLKAEPALGRFDGVAHGHIVREFAELDRLRIAAAAGEVVQAHHQNVPRRDSGSIGPLGVLRGEIQKKKGHMALRKLVERAAPALTALKPVFMMSPLSVAQFLPPGALEFDLLVMDEASQIQPVDALGAVARAKQVVVVGDPRQLPPTSFFAKLTSGDEDIDEDEPTKVSDVESILGLFTARGLPMRMLRWHYRSRHQSLIAVSNRQFYENKLFIVPSPWTQEGGRGLRFHHVRDGVFGSPVKSVNGPEAKVVAEAIVQHARMHPNLSLGVAAFSASQSRAIFDELEVLRRGLPAEVEAFFNRRNSEPFFIKNLENVQGDERDVIFISVGYGPTVPGGKVPMRFGPLNNEGGERRLNVLISRAKQRCEVFSSTTDEHIDPAFSASRKGIEAFRIFLRYARTGKLDTAAVTGRDFDSIFEEQVASALESRGYSVQRQVGLAGFFIDLAVTDPERPGRFLLGIECDGASYHSAQSARDRDRLRQQVLLDHGWNLHRIWSTDWFQRPQEQLDLVCRQIDAARAAFDERVVEEVLSKEQAVDAAAIERELRTEDGDFTFEPYVEANPQRPTHRSEEIHDTPTGVLTEIAVNVVRIEGPVHTDEVVSRIRDAWGAKRAGSRIQDAVERAIDVAVRQNSVVRDGVWLAMTSAPVVPRDRSQVSSLALRRAEYLPEAELAEAIVIVVARNFGANRDQVIERVARAIGIRAISASVRERVAAMVEHVVACGRLVDEEGLLKVPE</sequence>
<feature type="domain" description="DNA2/NAM7 helicase-like C-terminal" evidence="4">
    <location>
        <begin position="1315"/>
        <end position="1502"/>
    </location>
</feature>
<dbReference type="PANTHER" id="PTHR10887">
    <property type="entry name" value="DNA2/NAM7 HELICASE FAMILY"/>
    <property type="match status" value="1"/>
</dbReference>
<feature type="domain" description="DNA2/NAM7 helicase helicase" evidence="3">
    <location>
        <begin position="341"/>
        <end position="405"/>
    </location>
</feature>
<reference evidence="6 7" key="1">
    <citation type="submission" date="2018-08" db="EMBL/GenBank/DDBJ databases">
        <title>Recombination of ecologically and evolutionarily significant loci maintains genetic cohesion in the Pseudomonas syringae species complex.</title>
        <authorList>
            <person name="Dillon M."/>
            <person name="Thakur S."/>
            <person name="Almeida R.N.D."/>
            <person name="Weir B.S."/>
            <person name="Guttman D.S."/>
        </authorList>
    </citation>
    <scope>NUCLEOTIDE SEQUENCE [LARGE SCALE GENOMIC DNA]</scope>
    <source>
        <strain evidence="6 7">ICMP 3706</strain>
    </source>
</reference>
<feature type="domain" description="Restriction endonuclease type II-like" evidence="5">
    <location>
        <begin position="1549"/>
        <end position="1646"/>
    </location>
</feature>
<dbReference type="GO" id="GO:0004386">
    <property type="term" value="F:helicase activity"/>
    <property type="evidence" value="ECO:0007669"/>
    <property type="project" value="UniProtKB-KW"/>
</dbReference>
<evidence type="ECO:0000259" key="4">
    <source>
        <dbReference type="Pfam" id="PF13087"/>
    </source>
</evidence>
<feature type="region of interest" description="Disordered" evidence="1">
    <location>
        <begin position="1"/>
        <end position="23"/>
    </location>
</feature>
<evidence type="ECO:0000259" key="2">
    <source>
        <dbReference type="Pfam" id="PF11784"/>
    </source>
</evidence>
<dbReference type="Gene3D" id="3.40.50.300">
    <property type="entry name" value="P-loop containing nucleotide triphosphate hydrolases"/>
    <property type="match status" value="3"/>
</dbReference>
<dbReference type="InterPro" id="IPR041679">
    <property type="entry name" value="DNA2/NAM7-like_C"/>
</dbReference>
<dbReference type="InterPro" id="IPR027417">
    <property type="entry name" value="P-loop_NTPase"/>
</dbReference>
<name>A0A3M4AZU7_9PSED</name>
<dbReference type="Proteomes" id="UP000281604">
    <property type="component" value="Unassembled WGS sequence"/>
</dbReference>
<gene>
    <name evidence="6" type="ORF">ALQ30_03202</name>
</gene>
<dbReference type="Pfam" id="PF13087">
    <property type="entry name" value="AAA_12"/>
    <property type="match status" value="1"/>
</dbReference>
<accession>A0A3M4AZU7</accession>
<dbReference type="SUPFAM" id="SSF52980">
    <property type="entry name" value="Restriction endonuclease-like"/>
    <property type="match status" value="1"/>
</dbReference>
<evidence type="ECO:0000259" key="5">
    <source>
        <dbReference type="Pfam" id="PF18741"/>
    </source>
</evidence>
<dbReference type="FunFam" id="3.40.960.10:FF:000002">
    <property type="entry name" value="DNA helicase related protein"/>
    <property type="match status" value="1"/>
</dbReference>
<evidence type="ECO:0000256" key="1">
    <source>
        <dbReference type="SAM" id="MobiDB-lite"/>
    </source>
</evidence>
<dbReference type="Pfam" id="PF11784">
    <property type="entry name" value="DUF3320"/>
    <property type="match status" value="1"/>
</dbReference>
<dbReference type="InterPro" id="IPR011335">
    <property type="entry name" value="Restrct_endonuc-II-like"/>
</dbReference>
<dbReference type="Pfam" id="PF18741">
    <property type="entry name" value="MTES_1575"/>
    <property type="match status" value="1"/>
</dbReference>
<protein>
    <submittedName>
        <fullName evidence="6">DNA helicase related protein</fullName>
    </submittedName>
</protein>
<dbReference type="InterPro" id="IPR021754">
    <property type="entry name" value="DUF3320"/>
</dbReference>
<proteinExistence type="predicted"/>
<dbReference type="Pfam" id="PF13195">
    <property type="entry name" value="DUF4011"/>
    <property type="match status" value="1"/>
</dbReference>
<evidence type="ECO:0000313" key="7">
    <source>
        <dbReference type="Proteomes" id="UP000281604"/>
    </source>
</evidence>
<keyword evidence="6" id="KW-0347">Helicase</keyword>
<dbReference type="InterPro" id="IPR041677">
    <property type="entry name" value="DNA2/NAM7_AAA_11"/>
</dbReference>